<keyword evidence="1" id="KW-0677">Repeat</keyword>
<name>A0A417ZC55_9LACO</name>
<dbReference type="AlphaFoldDB" id="A0A417ZC55"/>
<dbReference type="SUPFAM" id="SSF63520">
    <property type="entry name" value="PTS-regulatory domain, PRD"/>
    <property type="match status" value="2"/>
</dbReference>
<dbReference type="PROSITE" id="PS51372">
    <property type="entry name" value="PRD_2"/>
    <property type="match status" value="2"/>
</dbReference>
<dbReference type="PANTHER" id="PTHR30185">
    <property type="entry name" value="CRYPTIC BETA-GLUCOSIDE BGL OPERON ANTITERMINATOR"/>
    <property type="match status" value="1"/>
</dbReference>
<dbReference type="Proteomes" id="UP000284822">
    <property type="component" value="Unassembled WGS sequence"/>
</dbReference>
<feature type="domain" description="PRD" evidence="2">
    <location>
        <begin position="97"/>
        <end position="209"/>
    </location>
</feature>
<feature type="domain" description="PRD" evidence="2">
    <location>
        <begin position="1"/>
        <end position="92"/>
    </location>
</feature>
<evidence type="ECO:0000313" key="4">
    <source>
        <dbReference type="Proteomes" id="UP000284822"/>
    </source>
</evidence>
<dbReference type="RefSeq" id="WP_118910208.1">
    <property type="nucleotide sequence ID" value="NZ_QOCS01000006.1"/>
</dbReference>
<dbReference type="InterPro" id="IPR036634">
    <property type="entry name" value="PRD_sf"/>
</dbReference>
<evidence type="ECO:0000313" key="3">
    <source>
        <dbReference type="EMBL" id="RHW48218.1"/>
    </source>
</evidence>
<comment type="caution">
    <text evidence="3">The sequence shown here is derived from an EMBL/GenBank/DDBJ whole genome shotgun (WGS) entry which is preliminary data.</text>
</comment>
<dbReference type="EMBL" id="QOCS01000006">
    <property type="protein sequence ID" value="RHW48218.1"/>
    <property type="molecule type" value="Genomic_DNA"/>
</dbReference>
<organism evidence="3 4">
    <name type="scientific">Bombilactobacillus bombi</name>
    <dbReference type="NCBI Taxonomy" id="1303590"/>
    <lineage>
        <taxon>Bacteria</taxon>
        <taxon>Bacillati</taxon>
        <taxon>Bacillota</taxon>
        <taxon>Bacilli</taxon>
        <taxon>Lactobacillales</taxon>
        <taxon>Lactobacillaceae</taxon>
        <taxon>Bombilactobacillus</taxon>
    </lineage>
</organism>
<gene>
    <name evidence="3" type="ORF">DS832_02580</name>
</gene>
<dbReference type="InterPro" id="IPR050661">
    <property type="entry name" value="BglG_antiterminators"/>
</dbReference>
<proteinExistence type="predicted"/>
<evidence type="ECO:0000259" key="2">
    <source>
        <dbReference type="PROSITE" id="PS51372"/>
    </source>
</evidence>
<reference evidence="3 4" key="1">
    <citation type="submission" date="2018-07" db="EMBL/GenBank/DDBJ databases">
        <title>Genome sequences of six Lactobacillus spp. isolated from bumble bee guts.</title>
        <authorList>
            <person name="Motta E.V.S."/>
            <person name="Moran N.A."/>
        </authorList>
    </citation>
    <scope>NUCLEOTIDE SEQUENCE [LARGE SCALE GENOMIC DNA]</scope>
    <source>
        <strain evidence="3 4">LV-8.1</strain>
    </source>
</reference>
<evidence type="ECO:0000256" key="1">
    <source>
        <dbReference type="ARBA" id="ARBA00022737"/>
    </source>
</evidence>
<sequence length="214" mass="25288">MDYASSKLQVEFNPFLIITLADHLYFAAKRINNSFYNIGMLNEIKKKYYLEYTVAKECLQIVNKALAVSFSINEAGFLAIHFIENELSPNSENRINNIEIKDNQSINQIIKIILNNLQIKDQHANIKLDRLITHLNFLLNRIRKQQHFQDNHDDKKLNDSLRRQFPQISKICDQISTLLLSKYYYKLSKSEEIYLIMHIQQVAKQLDIRKDKNK</sequence>
<accession>A0A417ZC55</accession>
<dbReference type="PANTHER" id="PTHR30185:SF15">
    <property type="entry name" value="CRYPTIC BETA-GLUCOSIDE BGL OPERON ANTITERMINATOR"/>
    <property type="match status" value="1"/>
</dbReference>
<dbReference type="GO" id="GO:0006355">
    <property type="term" value="P:regulation of DNA-templated transcription"/>
    <property type="evidence" value="ECO:0007669"/>
    <property type="project" value="InterPro"/>
</dbReference>
<dbReference type="InterPro" id="IPR011608">
    <property type="entry name" value="PRD"/>
</dbReference>
<protein>
    <recommendedName>
        <fullName evidence="2">PRD domain-containing protein</fullName>
    </recommendedName>
</protein>
<dbReference type="Pfam" id="PF00874">
    <property type="entry name" value="PRD"/>
    <property type="match status" value="2"/>
</dbReference>
<dbReference type="Gene3D" id="1.10.1790.10">
    <property type="entry name" value="PRD domain"/>
    <property type="match status" value="2"/>
</dbReference>